<dbReference type="AlphaFoldDB" id="A0A4Y7TRY5"/>
<evidence type="ECO:0000313" key="3">
    <source>
        <dbReference type="Proteomes" id="UP000298030"/>
    </source>
</evidence>
<dbReference type="STRING" id="71717.A0A4Y7TRY5"/>
<sequence length="182" mass="20255">MTPNATWLLPDSICTLDEPVEVHLGDDSVIEGTARGTLRLYVNKRANEFVDIHNVLLVPDLATTLISIPTLAQSGIHTLCDEIGAHMLTSDTKREIFQAPYVRGLYRIQGEQRIRKMVREGRLPGIDAVTGKMLFCEACTLGKMKKLTFKPHARRETNAPFELVHTDLGGPISPRTPSGFKY</sequence>
<name>A0A4Y7TRY5_COPMI</name>
<gene>
    <name evidence="2" type="ORF">FA13DRAFT_1574954</name>
</gene>
<comment type="caution">
    <text evidence="2">The sequence shown here is derived from an EMBL/GenBank/DDBJ whole genome shotgun (WGS) entry which is preliminary data.</text>
</comment>
<keyword evidence="3" id="KW-1185">Reference proteome</keyword>
<dbReference type="EMBL" id="QPFP01000005">
    <property type="protein sequence ID" value="TEB36947.1"/>
    <property type="molecule type" value="Genomic_DNA"/>
</dbReference>
<proteinExistence type="predicted"/>
<reference evidence="2 3" key="1">
    <citation type="journal article" date="2019" name="Nat. Ecol. Evol.">
        <title>Megaphylogeny resolves global patterns of mushroom evolution.</title>
        <authorList>
            <person name="Varga T."/>
            <person name="Krizsan K."/>
            <person name="Foldi C."/>
            <person name="Dima B."/>
            <person name="Sanchez-Garcia M."/>
            <person name="Sanchez-Ramirez S."/>
            <person name="Szollosi G.J."/>
            <person name="Szarkandi J.G."/>
            <person name="Papp V."/>
            <person name="Albert L."/>
            <person name="Andreopoulos W."/>
            <person name="Angelini C."/>
            <person name="Antonin V."/>
            <person name="Barry K.W."/>
            <person name="Bougher N.L."/>
            <person name="Buchanan P."/>
            <person name="Buyck B."/>
            <person name="Bense V."/>
            <person name="Catcheside P."/>
            <person name="Chovatia M."/>
            <person name="Cooper J."/>
            <person name="Damon W."/>
            <person name="Desjardin D."/>
            <person name="Finy P."/>
            <person name="Geml J."/>
            <person name="Haridas S."/>
            <person name="Hughes K."/>
            <person name="Justo A."/>
            <person name="Karasinski D."/>
            <person name="Kautmanova I."/>
            <person name="Kiss B."/>
            <person name="Kocsube S."/>
            <person name="Kotiranta H."/>
            <person name="LaButti K.M."/>
            <person name="Lechner B.E."/>
            <person name="Liimatainen K."/>
            <person name="Lipzen A."/>
            <person name="Lukacs Z."/>
            <person name="Mihaltcheva S."/>
            <person name="Morgado L.N."/>
            <person name="Niskanen T."/>
            <person name="Noordeloos M.E."/>
            <person name="Ohm R.A."/>
            <person name="Ortiz-Santana B."/>
            <person name="Ovrebo C."/>
            <person name="Racz N."/>
            <person name="Riley R."/>
            <person name="Savchenko A."/>
            <person name="Shiryaev A."/>
            <person name="Soop K."/>
            <person name="Spirin V."/>
            <person name="Szebenyi C."/>
            <person name="Tomsovsky M."/>
            <person name="Tulloss R.E."/>
            <person name="Uehling J."/>
            <person name="Grigoriev I.V."/>
            <person name="Vagvolgyi C."/>
            <person name="Papp T."/>
            <person name="Martin F.M."/>
            <person name="Miettinen O."/>
            <person name="Hibbett D.S."/>
            <person name="Nagy L.G."/>
        </authorList>
    </citation>
    <scope>NUCLEOTIDE SEQUENCE [LARGE SCALE GENOMIC DNA]</scope>
    <source>
        <strain evidence="2 3">FP101781</strain>
    </source>
</reference>
<dbReference type="OrthoDB" id="2953744at2759"/>
<feature type="domain" description="Retrovirus-related Pol polyprotein from transposon TNT 1-94-like beta-barrel" evidence="1">
    <location>
        <begin position="1"/>
        <end position="75"/>
    </location>
</feature>
<dbReference type="Proteomes" id="UP000298030">
    <property type="component" value="Unassembled WGS sequence"/>
</dbReference>
<protein>
    <recommendedName>
        <fullName evidence="1">Retrovirus-related Pol polyprotein from transposon TNT 1-94-like beta-barrel domain-containing protein</fullName>
    </recommendedName>
</protein>
<evidence type="ECO:0000259" key="1">
    <source>
        <dbReference type="Pfam" id="PF22936"/>
    </source>
</evidence>
<evidence type="ECO:0000313" key="2">
    <source>
        <dbReference type="EMBL" id="TEB36947.1"/>
    </source>
</evidence>
<dbReference type="Pfam" id="PF22936">
    <property type="entry name" value="Pol_BBD"/>
    <property type="match status" value="1"/>
</dbReference>
<feature type="non-terminal residue" evidence="2">
    <location>
        <position position="182"/>
    </location>
</feature>
<dbReference type="InterPro" id="IPR054722">
    <property type="entry name" value="PolX-like_BBD"/>
</dbReference>
<accession>A0A4Y7TRY5</accession>
<organism evidence="2 3">
    <name type="scientific">Coprinellus micaceus</name>
    <name type="common">Glistening ink-cap mushroom</name>
    <name type="synonym">Coprinus micaceus</name>
    <dbReference type="NCBI Taxonomy" id="71717"/>
    <lineage>
        <taxon>Eukaryota</taxon>
        <taxon>Fungi</taxon>
        <taxon>Dikarya</taxon>
        <taxon>Basidiomycota</taxon>
        <taxon>Agaricomycotina</taxon>
        <taxon>Agaricomycetes</taxon>
        <taxon>Agaricomycetidae</taxon>
        <taxon>Agaricales</taxon>
        <taxon>Agaricineae</taxon>
        <taxon>Psathyrellaceae</taxon>
        <taxon>Coprinellus</taxon>
    </lineage>
</organism>